<evidence type="ECO:0000313" key="6">
    <source>
        <dbReference type="Proteomes" id="UP000092651"/>
    </source>
</evidence>
<dbReference type="GO" id="GO:0003700">
    <property type="term" value="F:DNA-binding transcription factor activity"/>
    <property type="evidence" value="ECO:0007669"/>
    <property type="project" value="InterPro"/>
</dbReference>
<dbReference type="Pfam" id="PF02311">
    <property type="entry name" value="AraC_binding"/>
    <property type="match status" value="1"/>
</dbReference>
<keyword evidence="1" id="KW-0805">Transcription regulation</keyword>
<organism evidence="5 6">
    <name type="scientific">Chryseobacterium artocarpi</name>
    <dbReference type="NCBI Taxonomy" id="1414727"/>
    <lineage>
        <taxon>Bacteria</taxon>
        <taxon>Pseudomonadati</taxon>
        <taxon>Bacteroidota</taxon>
        <taxon>Flavobacteriia</taxon>
        <taxon>Flavobacteriales</taxon>
        <taxon>Weeksellaceae</taxon>
        <taxon>Chryseobacterium group</taxon>
        <taxon>Chryseobacterium</taxon>
    </lineage>
</organism>
<dbReference type="InterPro" id="IPR011051">
    <property type="entry name" value="RmlC_Cupin_sf"/>
</dbReference>
<dbReference type="InterPro" id="IPR003313">
    <property type="entry name" value="AraC-bd"/>
</dbReference>
<dbReference type="GO" id="GO:0043565">
    <property type="term" value="F:sequence-specific DNA binding"/>
    <property type="evidence" value="ECO:0007669"/>
    <property type="project" value="InterPro"/>
</dbReference>
<evidence type="ECO:0000256" key="2">
    <source>
        <dbReference type="ARBA" id="ARBA00023125"/>
    </source>
</evidence>
<evidence type="ECO:0000259" key="4">
    <source>
        <dbReference type="PROSITE" id="PS01124"/>
    </source>
</evidence>
<dbReference type="InterPro" id="IPR014710">
    <property type="entry name" value="RmlC-like_jellyroll"/>
</dbReference>
<dbReference type="Gene3D" id="1.10.10.60">
    <property type="entry name" value="Homeodomain-like"/>
    <property type="match status" value="2"/>
</dbReference>
<dbReference type="Proteomes" id="UP000092651">
    <property type="component" value="Unassembled WGS sequence"/>
</dbReference>
<dbReference type="SMART" id="SM00342">
    <property type="entry name" value="HTH_ARAC"/>
    <property type="match status" value="1"/>
</dbReference>
<keyword evidence="2" id="KW-0238">DNA-binding</keyword>
<reference evidence="5 6" key="1">
    <citation type="submission" date="2016-07" db="EMBL/GenBank/DDBJ databases">
        <authorList>
            <person name="Jeong J.-J."/>
            <person name="Kim D.W."/>
            <person name="Sang M.K."/>
            <person name="Choi I.-G."/>
            <person name="Kim K.D."/>
        </authorList>
    </citation>
    <scope>NUCLEOTIDE SEQUENCE [LARGE SCALE GENOMIC DNA]</scope>
    <source>
        <strain evidence="5 6">UTM-3</strain>
    </source>
</reference>
<dbReference type="InterPro" id="IPR018060">
    <property type="entry name" value="HTH_AraC"/>
</dbReference>
<protein>
    <submittedName>
        <fullName evidence="5">AraC family transcriptional regulator</fullName>
    </submittedName>
</protein>
<accession>A0A1B8ZXT8</accession>
<keyword evidence="3" id="KW-0804">Transcription</keyword>
<proteinExistence type="predicted"/>
<dbReference type="RefSeq" id="WP_065394080.1">
    <property type="nucleotide sequence ID" value="NZ_MAYH01000012.1"/>
</dbReference>
<keyword evidence="6" id="KW-1185">Reference proteome</keyword>
<dbReference type="SUPFAM" id="SSF51182">
    <property type="entry name" value="RmlC-like cupins"/>
    <property type="match status" value="1"/>
</dbReference>
<gene>
    <name evidence="5" type="ORF">BBI01_06885</name>
</gene>
<comment type="caution">
    <text evidence="5">The sequence shown here is derived from an EMBL/GenBank/DDBJ whole genome shotgun (WGS) entry which is preliminary data.</text>
</comment>
<name>A0A1B8ZXT8_9FLAO</name>
<dbReference type="PANTHER" id="PTHR11019:SF190">
    <property type="entry name" value="ARAC-FAMILY REGULATORY PROTEIN"/>
    <property type="match status" value="1"/>
</dbReference>
<dbReference type="PANTHER" id="PTHR11019">
    <property type="entry name" value="HTH-TYPE TRANSCRIPTIONAL REGULATOR NIMR"/>
    <property type="match status" value="1"/>
</dbReference>
<dbReference type="AlphaFoldDB" id="A0A1B8ZXT8"/>
<sequence>MGLIAALPDIDKHDKSVFVMHEKSEKLIPFHKHTKGQLSYVEGGIAYITIDNRTYVVPARHFFWIPQGMEHILEIGHTATVLRSLYFYAYDDISDPFYGKLGIYPASELLIQMIKYTEMWDEKHVTEKDENFEFLIALKKILPKTHKQPLPIILPATHNKQMMKIVSYLEWNIGEKLTLSNVSARFGLSERSMSRLFKTDMNISFLQYLKTLRIIKAIELLLNTDKAINEIADDVGYSSISAFSDTFHEFTQSRPSDLRKSSKAFRSPSI</sequence>
<dbReference type="SUPFAM" id="SSF46689">
    <property type="entry name" value="Homeodomain-like"/>
    <property type="match status" value="2"/>
</dbReference>
<dbReference type="EMBL" id="MAYH01000012">
    <property type="protein sequence ID" value="OCA76411.1"/>
    <property type="molecule type" value="Genomic_DNA"/>
</dbReference>
<feature type="domain" description="HTH araC/xylS-type" evidence="4">
    <location>
        <begin position="163"/>
        <end position="261"/>
    </location>
</feature>
<dbReference type="InterPro" id="IPR009057">
    <property type="entry name" value="Homeodomain-like_sf"/>
</dbReference>
<evidence type="ECO:0000256" key="3">
    <source>
        <dbReference type="ARBA" id="ARBA00023163"/>
    </source>
</evidence>
<evidence type="ECO:0000313" key="5">
    <source>
        <dbReference type="EMBL" id="OCA76411.1"/>
    </source>
</evidence>
<dbReference type="Gene3D" id="2.60.120.10">
    <property type="entry name" value="Jelly Rolls"/>
    <property type="match status" value="1"/>
</dbReference>
<evidence type="ECO:0000256" key="1">
    <source>
        <dbReference type="ARBA" id="ARBA00023015"/>
    </source>
</evidence>
<dbReference type="PROSITE" id="PS01124">
    <property type="entry name" value="HTH_ARAC_FAMILY_2"/>
    <property type="match status" value="1"/>
</dbReference>
<dbReference type="OrthoDB" id="1266582at2"/>
<dbReference type="Pfam" id="PF12833">
    <property type="entry name" value="HTH_18"/>
    <property type="match status" value="1"/>
</dbReference>